<keyword evidence="3" id="KW-1185">Reference proteome</keyword>
<feature type="signal peptide" evidence="1">
    <location>
        <begin position="1"/>
        <end position="20"/>
    </location>
</feature>
<evidence type="ECO:0000313" key="3">
    <source>
        <dbReference type="Proteomes" id="UP000017131"/>
    </source>
</evidence>
<reference evidence="2 3" key="1">
    <citation type="journal article" date="2013" name="Genome Announc.">
        <title>Draft Genome Sequence of Staphylococcus simulans UMC-CNS-990, Isolated from a Case of Chronic Bovine Mastitis.</title>
        <authorList>
            <person name="Calcutt M.J."/>
            <person name="Foecking M.F."/>
            <person name="Hsieh H.Y."/>
            <person name="Perry J."/>
            <person name="Stewart G.C."/>
            <person name="Middleton J.R."/>
        </authorList>
    </citation>
    <scope>NUCLEOTIDE SEQUENCE [LARGE SCALE GENOMIC DNA]</scope>
    <source>
        <strain evidence="2 3">UMC-CNS-990</strain>
    </source>
</reference>
<evidence type="ECO:0000313" key="2">
    <source>
        <dbReference type="EMBL" id="ERS92294.1"/>
    </source>
</evidence>
<comment type="caution">
    <text evidence="2">The sequence shown here is derived from an EMBL/GenBank/DDBJ whole genome shotgun (WGS) entry which is preliminary data.</text>
</comment>
<evidence type="ECO:0008006" key="4">
    <source>
        <dbReference type="Google" id="ProtNLM"/>
    </source>
</evidence>
<proteinExistence type="predicted"/>
<sequence length="123" mass="14059">MKKICLMSLCLLMVIVMGCAKGDPLPGSVKNDLHKADRKLEAVKIFEIDHKQVVYDKKDKKLTVPLHFNEDVDLPTKLIGSMSSMPFSGNDDVDQVVVKYEFKDQKHELHYKKDAQDSLKRVK</sequence>
<name>A0ABP2YQ57_STASI</name>
<evidence type="ECO:0000256" key="1">
    <source>
        <dbReference type="SAM" id="SignalP"/>
    </source>
</evidence>
<keyword evidence="1" id="KW-0732">Signal</keyword>
<organism evidence="2 3">
    <name type="scientific">Staphylococcus simulans UMC-CNS-990</name>
    <dbReference type="NCBI Taxonomy" id="1405498"/>
    <lineage>
        <taxon>Bacteria</taxon>
        <taxon>Bacillati</taxon>
        <taxon>Bacillota</taxon>
        <taxon>Bacilli</taxon>
        <taxon>Bacillales</taxon>
        <taxon>Staphylococcaceae</taxon>
        <taxon>Staphylococcus</taxon>
    </lineage>
</organism>
<protein>
    <recommendedName>
        <fullName evidence="4">Lipoprotein</fullName>
    </recommendedName>
</protein>
<feature type="chain" id="PRO_5046492815" description="Lipoprotein" evidence="1">
    <location>
        <begin position="21"/>
        <end position="123"/>
    </location>
</feature>
<dbReference type="Proteomes" id="UP000017131">
    <property type="component" value="Unassembled WGS sequence"/>
</dbReference>
<dbReference type="GeneID" id="77332621"/>
<dbReference type="EMBL" id="AXDY01000017">
    <property type="protein sequence ID" value="ERS92294.1"/>
    <property type="molecule type" value="Genomic_DNA"/>
</dbReference>
<accession>A0ABP2YQ57</accession>
<dbReference type="RefSeq" id="WP_023016280.1">
    <property type="nucleotide sequence ID" value="NZ_AXDY01000017.1"/>
</dbReference>
<dbReference type="PROSITE" id="PS51257">
    <property type="entry name" value="PROKAR_LIPOPROTEIN"/>
    <property type="match status" value="1"/>
</dbReference>
<gene>
    <name evidence="2" type="ORF">SSIM_13040</name>
</gene>